<evidence type="ECO:0000313" key="12">
    <source>
        <dbReference type="EMBL" id="SDM07165.1"/>
    </source>
</evidence>
<dbReference type="STRING" id="990371.SAMN05421813_105159"/>
<accession>A0A1G9Q9Z1</accession>
<dbReference type="InterPro" id="IPR004358">
    <property type="entry name" value="Sig_transdc_His_kin-like_C"/>
</dbReference>
<evidence type="ECO:0000256" key="7">
    <source>
        <dbReference type="ARBA" id="ARBA00022777"/>
    </source>
</evidence>
<keyword evidence="7 12" id="KW-0418">Kinase</keyword>
<evidence type="ECO:0000256" key="1">
    <source>
        <dbReference type="ARBA" id="ARBA00000085"/>
    </source>
</evidence>
<gene>
    <name evidence="12" type="ORF">SAMN05421813_105159</name>
</gene>
<dbReference type="InterPro" id="IPR005467">
    <property type="entry name" value="His_kinase_dom"/>
</dbReference>
<dbReference type="RefSeq" id="WP_090701602.1">
    <property type="nucleotide sequence ID" value="NZ_FNHH01000005.1"/>
</dbReference>
<dbReference type="SMART" id="SM00388">
    <property type="entry name" value="HisKA"/>
    <property type="match status" value="1"/>
</dbReference>
<evidence type="ECO:0000256" key="9">
    <source>
        <dbReference type="ARBA" id="ARBA00023136"/>
    </source>
</evidence>
<evidence type="ECO:0000256" key="4">
    <source>
        <dbReference type="ARBA" id="ARBA00022553"/>
    </source>
</evidence>
<dbReference type="Gene3D" id="1.10.287.130">
    <property type="match status" value="1"/>
</dbReference>
<evidence type="ECO:0000256" key="3">
    <source>
        <dbReference type="ARBA" id="ARBA00012438"/>
    </source>
</evidence>
<organism evidence="12 13">
    <name type="scientific">Daejeonella rubra</name>
    <dbReference type="NCBI Taxonomy" id="990371"/>
    <lineage>
        <taxon>Bacteria</taxon>
        <taxon>Pseudomonadati</taxon>
        <taxon>Bacteroidota</taxon>
        <taxon>Sphingobacteriia</taxon>
        <taxon>Sphingobacteriales</taxon>
        <taxon>Sphingobacteriaceae</taxon>
        <taxon>Daejeonella</taxon>
    </lineage>
</organism>
<dbReference type="OrthoDB" id="1522504at2"/>
<dbReference type="GO" id="GO:0005886">
    <property type="term" value="C:plasma membrane"/>
    <property type="evidence" value="ECO:0007669"/>
    <property type="project" value="TreeGrafter"/>
</dbReference>
<evidence type="ECO:0000313" key="13">
    <source>
        <dbReference type="Proteomes" id="UP000199226"/>
    </source>
</evidence>
<evidence type="ECO:0000259" key="11">
    <source>
        <dbReference type="PROSITE" id="PS50109"/>
    </source>
</evidence>
<evidence type="ECO:0000256" key="5">
    <source>
        <dbReference type="ARBA" id="ARBA00022679"/>
    </source>
</evidence>
<dbReference type="EMBL" id="FNHH01000005">
    <property type="protein sequence ID" value="SDM07165.1"/>
    <property type="molecule type" value="Genomic_DNA"/>
</dbReference>
<dbReference type="InterPro" id="IPR003594">
    <property type="entry name" value="HATPase_dom"/>
</dbReference>
<evidence type="ECO:0000256" key="2">
    <source>
        <dbReference type="ARBA" id="ARBA00004370"/>
    </source>
</evidence>
<reference evidence="13" key="1">
    <citation type="submission" date="2016-10" db="EMBL/GenBank/DDBJ databases">
        <authorList>
            <person name="Varghese N."/>
            <person name="Submissions S."/>
        </authorList>
    </citation>
    <scope>NUCLEOTIDE SEQUENCE [LARGE SCALE GENOMIC DNA]</scope>
    <source>
        <strain evidence="13">DSM 24536</strain>
    </source>
</reference>
<dbReference type="EC" id="2.7.13.3" evidence="3"/>
<dbReference type="CDD" id="cd00075">
    <property type="entry name" value="HATPase"/>
    <property type="match status" value="1"/>
</dbReference>
<dbReference type="InterPro" id="IPR036890">
    <property type="entry name" value="HATPase_C_sf"/>
</dbReference>
<dbReference type="PROSITE" id="PS50109">
    <property type="entry name" value="HIS_KIN"/>
    <property type="match status" value="1"/>
</dbReference>
<keyword evidence="8 10" id="KW-1133">Transmembrane helix</keyword>
<keyword evidence="13" id="KW-1185">Reference proteome</keyword>
<dbReference type="Pfam" id="PF02518">
    <property type="entry name" value="HATPase_c"/>
    <property type="match status" value="1"/>
</dbReference>
<dbReference type="InterPro" id="IPR036097">
    <property type="entry name" value="HisK_dim/P_sf"/>
</dbReference>
<dbReference type="InterPro" id="IPR003661">
    <property type="entry name" value="HisK_dim/P_dom"/>
</dbReference>
<keyword evidence="6 10" id="KW-0812">Transmembrane</keyword>
<dbReference type="GO" id="GO:0000155">
    <property type="term" value="F:phosphorelay sensor kinase activity"/>
    <property type="evidence" value="ECO:0007669"/>
    <property type="project" value="InterPro"/>
</dbReference>
<evidence type="ECO:0000256" key="10">
    <source>
        <dbReference type="SAM" id="Phobius"/>
    </source>
</evidence>
<dbReference type="InterPro" id="IPR050428">
    <property type="entry name" value="TCS_sensor_his_kinase"/>
</dbReference>
<dbReference type="Gene3D" id="3.30.565.10">
    <property type="entry name" value="Histidine kinase-like ATPase, C-terminal domain"/>
    <property type="match status" value="1"/>
</dbReference>
<keyword evidence="9 10" id="KW-0472">Membrane</keyword>
<feature type="transmembrane region" description="Helical" evidence="10">
    <location>
        <begin position="7"/>
        <end position="30"/>
    </location>
</feature>
<evidence type="ECO:0000256" key="8">
    <source>
        <dbReference type="ARBA" id="ARBA00022989"/>
    </source>
</evidence>
<keyword evidence="5" id="KW-0808">Transferase</keyword>
<sequence>MKLISKLTLFITLSKLAIVLLFVLTLPYLIEGIARNYTDYYLQQQQKKVLEVVARNGVETYLQGEESYGSYTMLKEEYISLEPVEKGFVLDTIYTDERIIEQDTLNYRVLTHSFITENGTYLMEVGKTIETIDQYKRPLQRIATYVLLGLILLTLIIDLFYTRFLLRPLDRIIRTKISNKRFPFNENSVPIKTTTTDFRFLDDSLISLMEQIHEAFEKEREFTANASHELMTPIGILQNKIENLMGEPEVSDFVQERLIGMQKTLNRLKRIVHSLLLISRIENEQFSKKESVSAAELFADVMDEISHRFNERDISLKIDISSEVILENINRDLLFQMIYNLVNNAIRYNKPSGFIHIADRINPDGSYDVDLIDSGIGIPEEDIGTIFNRFKKANKSEDGAGYGLGLSIVKSIADYHHISISVDSDISQGTTFTISFPAELIRS</sequence>
<comment type="subcellular location">
    <subcellularLocation>
        <location evidence="2">Membrane</location>
    </subcellularLocation>
</comment>
<dbReference type="SUPFAM" id="SSF47384">
    <property type="entry name" value="Homodimeric domain of signal transducing histidine kinase"/>
    <property type="match status" value="1"/>
</dbReference>
<dbReference type="SMART" id="SM00387">
    <property type="entry name" value="HATPase_c"/>
    <property type="match status" value="1"/>
</dbReference>
<dbReference type="SUPFAM" id="SSF55874">
    <property type="entry name" value="ATPase domain of HSP90 chaperone/DNA topoisomerase II/histidine kinase"/>
    <property type="match status" value="1"/>
</dbReference>
<dbReference type="PANTHER" id="PTHR45436">
    <property type="entry name" value="SENSOR HISTIDINE KINASE YKOH"/>
    <property type="match status" value="1"/>
</dbReference>
<proteinExistence type="predicted"/>
<feature type="transmembrane region" description="Helical" evidence="10">
    <location>
        <begin position="142"/>
        <end position="166"/>
    </location>
</feature>
<protein>
    <recommendedName>
        <fullName evidence="3">histidine kinase</fullName>
        <ecNumber evidence="3">2.7.13.3</ecNumber>
    </recommendedName>
</protein>
<dbReference type="PRINTS" id="PR00344">
    <property type="entry name" value="BCTRLSENSOR"/>
</dbReference>
<evidence type="ECO:0000256" key="6">
    <source>
        <dbReference type="ARBA" id="ARBA00022692"/>
    </source>
</evidence>
<dbReference type="CDD" id="cd00082">
    <property type="entry name" value="HisKA"/>
    <property type="match status" value="1"/>
</dbReference>
<dbReference type="AlphaFoldDB" id="A0A1G9Q9Z1"/>
<dbReference type="Pfam" id="PF00512">
    <property type="entry name" value="HisKA"/>
    <property type="match status" value="1"/>
</dbReference>
<name>A0A1G9Q9Z1_9SPHI</name>
<comment type="catalytic activity">
    <reaction evidence="1">
        <text>ATP + protein L-histidine = ADP + protein N-phospho-L-histidine.</text>
        <dbReference type="EC" id="2.7.13.3"/>
    </reaction>
</comment>
<feature type="domain" description="Histidine kinase" evidence="11">
    <location>
        <begin position="225"/>
        <end position="440"/>
    </location>
</feature>
<dbReference type="PANTHER" id="PTHR45436:SF5">
    <property type="entry name" value="SENSOR HISTIDINE KINASE TRCS"/>
    <property type="match status" value="1"/>
</dbReference>
<dbReference type="Proteomes" id="UP000199226">
    <property type="component" value="Unassembled WGS sequence"/>
</dbReference>
<keyword evidence="4" id="KW-0597">Phosphoprotein</keyword>